<dbReference type="EMBL" id="CAJNDS010000034">
    <property type="protein sequence ID" value="CAE6927135.1"/>
    <property type="molecule type" value="Genomic_DNA"/>
</dbReference>
<dbReference type="GO" id="GO:0005634">
    <property type="term" value="C:nucleus"/>
    <property type="evidence" value="ECO:0007669"/>
    <property type="project" value="UniProtKB-SubCell"/>
</dbReference>
<evidence type="ECO:0000256" key="4">
    <source>
        <dbReference type="ARBA" id="ARBA00022833"/>
    </source>
</evidence>
<dbReference type="PROSITE" id="PS50064">
    <property type="entry name" value="ZF_PARP_2"/>
    <property type="match status" value="1"/>
</dbReference>
<name>A0A812GTR5_9DINO</name>
<evidence type="ECO:0000256" key="5">
    <source>
        <dbReference type="ARBA" id="ARBA00023242"/>
    </source>
</evidence>
<comment type="subcellular location">
    <subcellularLocation>
        <location evidence="1">Nucleus</location>
    </subcellularLocation>
</comment>
<keyword evidence="8" id="KW-1185">Reference proteome</keyword>
<dbReference type="AlphaFoldDB" id="A0A812GTR5"/>
<evidence type="ECO:0000313" key="8">
    <source>
        <dbReference type="Proteomes" id="UP000604046"/>
    </source>
</evidence>
<keyword evidence="4" id="KW-0862">Zinc</keyword>
<dbReference type="GO" id="GO:0003677">
    <property type="term" value="F:DNA binding"/>
    <property type="evidence" value="ECO:0007669"/>
    <property type="project" value="InterPro"/>
</dbReference>
<protein>
    <submittedName>
        <fullName evidence="7">PARP1 protein</fullName>
    </submittedName>
</protein>
<dbReference type="Gene3D" id="3.30.1740.10">
    <property type="entry name" value="Zinc finger, PARP-type"/>
    <property type="match status" value="1"/>
</dbReference>
<dbReference type="InterPro" id="IPR036957">
    <property type="entry name" value="Znf_PARP_sf"/>
</dbReference>
<evidence type="ECO:0000256" key="1">
    <source>
        <dbReference type="ARBA" id="ARBA00004123"/>
    </source>
</evidence>
<dbReference type="Pfam" id="PF00645">
    <property type="entry name" value="zf-PARP"/>
    <property type="match status" value="1"/>
</dbReference>
<gene>
    <name evidence="7" type="primary">PARP1</name>
    <name evidence="7" type="ORF">SNAT2548_LOCUS699</name>
</gene>
<dbReference type="SUPFAM" id="SSF57716">
    <property type="entry name" value="Glucocorticoid receptor-like (DNA-binding domain)"/>
    <property type="match status" value="1"/>
</dbReference>
<keyword evidence="3" id="KW-0863">Zinc-finger</keyword>
<evidence type="ECO:0000313" key="7">
    <source>
        <dbReference type="EMBL" id="CAE6927135.1"/>
    </source>
</evidence>
<organism evidence="7 8">
    <name type="scientific">Symbiodinium natans</name>
    <dbReference type="NCBI Taxonomy" id="878477"/>
    <lineage>
        <taxon>Eukaryota</taxon>
        <taxon>Sar</taxon>
        <taxon>Alveolata</taxon>
        <taxon>Dinophyceae</taxon>
        <taxon>Suessiales</taxon>
        <taxon>Symbiodiniaceae</taxon>
        <taxon>Symbiodinium</taxon>
    </lineage>
</organism>
<evidence type="ECO:0000256" key="3">
    <source>
        <dbReference type="ARBA" id="ARBA00022771"/>
    </source>
</evidence>
<proteinExistence type="predicted"/>
<comment type="caution">
    <text evidence="7">The sequence shown here is derived from an EMBL/GenBank/DDBJ whole genome shotgun (WGS) entry which is preliminary data.</text>
</comment>
<evidence type="ECO:0000256" key="2">
    <source>
        <dbReference type="ARBA" id="ARBA00022723"/>
    </source>
</evidence>
<keyword evidence="5" id="KW-0539">Nucleus</keyword>
<accession>A0A812GTR5</accession>
<evidence type="ECO:0000259" key="6">
    <source>
        <dbReference type="PROSITE" id="PS50064"/>
    </source>
</evidence>
<dbReference type="GO" id="GO:0008270">
    <property type="term" value="F:zinc ion binding"/>
    <property type="evidence" value="ECO:0007669"/>
    <property type="project" value="UniProtKB-KW"/>
</dbReference>
<reference evidence="7" key="1">
    <citation type="submission" date="2021-02" db="EMBL/GenBank/DDBJ databases">
        <authorList>
            <person name="Dougan E. K."/>
            <person name="Rhodes N."/>
            <person name="Thang M."/>
            <person name="Chan C."/>
        </authorList>
    </citation>
    <scope>NUCLEOTIDE SEQUENCE</scope>
</reference>
<sequence length="200" mass="22494">MADKLSWAWSQGSWYVVDYAKSGRSSCKEFRCKQKIDAGELRIGIEAPEDDHRGTQLGWYHPACLWKTFTYKTNANKEIQSREDIQGFAKLKQDDQTLIENLLSGKQIDGPPAPVGTSAPSTALRRKVITKIEGNTMTLTGPTFHIKEDLKKFGAKFNGETKAWVITKKDNDTFDDIEKFLAGDSQEETSADSAAKRRRT</sequence>
<feature type="domain" description="PARP-type" evidence="6">
    <location>
        <begin position="15"/>
        <end position="107"/>
    </location>
</feature>
<dbReference type="OrthoDB" id="206088at2759"/>
<dbReference type="Proteomes" id="UP000604046">
    <property type="component" value="Unassembled WGS sequence"/>
</dbReference>
<dbReference type="InterPro" id="IPR001510">
    <property type="entry name" value="Znf_PARP"/>
</dbReference>
<dbReference type="SMART" id="SM01336">
    <property type="entry name" value="zf-PARP"/>
    <property type="match status" value="1"/>
</dbReference>
<keyword evidence="2" id="KW-0479">Metal-binding</keyword>